<dbReference type="InterPro" id="IPR010730">
    <property type="entry name" value="HET"/>
</dbReference>
<protein>
    <recommendedName>
        <fullName evidence="2">Heterokaryon incompatibility domain-containing protein</fullName>
    </recommendedName>
</protein>
<dbReference type="PANTHER" id="PTHR24148:SF64">
    <property type="entry name" value="HETEROKARYON INCOMPATIBILITY DOMAIN-CONTAINING PROTEIN"/>
    <property type="match status" value="1"/>
</dbReference>
<comment type="caution">
    <text evidence="3">The sequence shown here is derived from an EMBL/GenBank/DDBJ whole genome shotgun (WGS) entry which is preliminary data.</text>
</comment>
<reference evidence="3 4" key="1">
    <citation type="submission" date="2023-08" db="EMBL/GenBank/DDBJ databases">
        <title>Black Yeasts Isolated from many extreme environments.</title>
        <authorList>
            <person name="Coleine C."/>
            <person name="Stajich J.E."/>
            <person name="Selbmann L."/>
        </authorList>
    </citation>
    <scope>NUCLEOTIDE SEQUENCE [LARGE SCALE GENOMIC DNA]</scope>
    <source>
        <strain evidence="3 4">CCFEE 5935</strain>
    </source>
</reference>
<accession>A0AAV9PI29</accession>
<gene>
    <name evidence="3" type="ORF">LTR77_003594</name>
</gene>
<sequence>MRRADRVRTLWIDSLCTNQEDTKEREQQVRLMRKVYSLGQGNLIHLGPGSVRLYQAMGDINTILNSLLAPTGEKEVEETDPDAGAPSPAVGTTVPRLADCTCLEEFFDLPYVSLLVPDYSKSTRNVLRDASRFALSRDHCRVSDVLREVSLSPEDLGTAEQISWVPSWQRRWDFDVDPVSFGKGLFNADGGILSDLDSSNSAQEALADADILELTGLVHDWIQSDIGPTLTTDARYNFVQLKTWLEKTLKLISASLPPIVVASVLLAETNWALQRATAQELAEWTYLEAWMAHNDIHPPSLYDLTDDTPPPDAAAMRSFFALGMACVNRRAFRTASGYVGLGPQVMREGDLVVILIGCETPYVLRPHVNGTYRLLGHCYVYGVMDGEAMREHRRRWDADQVFRLC</sequence>
<dbReference type="PANTHER" id="PTHR24148">
    <property type="entry name" value="ANKYRIN REPEAT DOMAIN-CONTAINING PROTEIN 39 HOMOLOG-RELATED"/>
    <property type="match status" value="1"/>
</dbReference>
<proteinExistence type="predicted"/>
<organism evidence="3 4">
    <name type="scientific">Saxophila tyrrhenica</name>
    <dbReference type="NCBI Taxonomy" id="1690608"/>
    <lineage>
        <taxon>Eukaryota</taxon>
        <taxon>Fungi</taxon>
        <taxon>Dikarya</taxon>
        <taxon>Ascomycota</taxon>
        <taxon>Pezizomycotina</taxon>
        <taxon>Dothideomycetes</taxon>
        <taxon>Dothideomycetidae</taxon>
        <taxon>Mycosphaerellales</taxon>
        <taxon>Extremaceae</taxon>
        <taxon>Saxophila</taxon>
    </lineage>
</organism>
<dbReference type="GeneID" id="89924940"/>
<dbReference type="Pfam" id="PF26639">
    <property type="entry name" value="Het-6_barrel"/>
    <property type="match status" value="1"/>
</dbReference>
<feature type="domain" description="Heterokaryon incompatibility" evidence="2">
    <location>
        <begin position="3"/>
        <end position="53"/>
    </location>
</feature>
<evidence type="ECO:0000313" key="3">
    <source>
        <dbReference type="EMBL" id="KAK5171957.1"/>
    </source>
</evidence>
<evidence type="ECO:0000256" key="1">
    <source>
        <dbReference type="SAM" id="MobiDB-lite"/>
    </source>
</evidence>
<name>A0AAV9PI29_9PEZI</name>
<dbReference type="InterPro" id="IPR052895">
    <property type="entry name" value="HetReg/Transcr_Mod"/>
</dbReference>
<dbReference type="RefSeq" id="XP_064660801.1">
    <property type="nucleotide sequence ID" value="XM_064800850.1"/>
</dbReference>
<keyword evidence="4" id="KW-1185">Reference proteome</keyword>
<dbReference type="Pfam" id="PF06985">
    <property type="entry name" value="HET"/>
    <property type="match status" value="1"/>
</dbReference>
<feature type="region of interest" description="Disordered" evidence="1">
    <location>
        <begin position="72"/>
        <end position="91"/>
    </location>
</feature>
<evidence type="ECO:0000259" key="2">
    <source>
        <dbReference type="Pfam" id="PF06985"/>
    </source>
</evidence>
<dbReference type="Proteomes" id="UP001337655">
    <property type="component" value="Unassembled WGS sequence"/>
</dbReference>
<dbReference type="EMBL" id="JAVRRT010000005">
    <property type="protein sequence ID" value="KAK5171957.1"/>
    <property type="molecule type" value="Genomic_DNA"/>
</dbReference>
<evidence type="ECO:0000313" key="4">
    <source>
        <dbReference type="Proteomes" id="UP001337655"/>
    </source>
</evidence>
<dbReference type="AlphaFoldDB" id="A0AAV9PI29"/>